<reference evidence="2" key="1">
    <citation type="submission" date="2023-06" db="EMBL/GenBank/DDBJ databases">
        <authorList>
            <person name="Jiang Y."/>
            <person name="Liu Q."/>
        </authorList>
    </citation>
    <scope>NUCLEOTIDE SEQUENCE</scope>
    <source>
        <strain evidence="2">CGMCC 1.12089</strain>
    </source>
</reference>
<dbReference type="SUPFAM" id="SSF51735">
    <property type="entry name" value="NAD(P)-binding Rossmann-fold domains"/>
    <property type="match status" value="1"/>
</dbReference>
<evidence type="ECO:0000313" key="3">
    <source>
        <dbReference type="Proteomes" id="UP001174908"/>
    </source>
</evidence>
<dbReference type="InterPro" id="IPR051783">
    <property type="entry name" value="NAD(P)-dependent_oxidoreduct"/>
</dbReference>
<dbReference type="Pfam" id="PF01370">
    <property type="entry name" value="Epimerase"/>
    <property type="match status" value="1"/>
</dbReference>
<gene>
    <name evidence="2" type="ORF">QTH91_03275</name>
</gene>
<keyword evidence="3" id="KW-1185">Reference proteome</keyword>
<dbReference type="InterPro" id="IPR001509">
    <property type="entry name" value="Epimerase_deHydtase"/>
</dbReference>
<dbReference type="EC" id="1.1.1.290" evidence="2"/>
<evidence type="ECO:0000313" key="2">
    <source>
        <dbReference type="EMBL" id="MDM0043492.1"/>
    </source>
</evidence>
<feature type="domain" description="NAD-dependent epimerase/dehydratase" evidence="1">
    <location>
        <begin position="26"/>
        <end position="236"/>
    </location>
</feature>
<dbReference type="EMBL" id="JASZYV010000001">
    <property type="protein sequence ID" value="MDM0043492.1"/>
    <property type="molecule type" value="Genomic_DNA"/>
</dbReference>
<dbReference type="Gene3D" id="3.40.50.720">
    <property type="entry name" value="NAD(P)-binding Rossmann-like Domain"/>
    <property type="match status" value="1"/>
</dbReference>
<name>A0ABT7N6E0_9BURK</name>
<dbReference type="PANTHER" id="PTHR48079:SF6">
    <property type="entry name" value="NAD(P)-BINDING DOMAIN-CONTAINING PROTEIN-RELATED"/>
    <property type="match status" value="1"/>
</dbReference>
<protein>
    <submittedName>
        <fullName evidence="2">SDR family oxidoreductase</fullName>
        <ecNumber evidence="2">1.1.1.290</ecNumber>
    </submittedName>
</protein>
<dbReference type="CDD" id="cd05266">
    <property type="entry name" value="SDR_a4"/>
    <property type="match status" value="1"/>
</dbReference>
<proteinExistence type="predicted"/>
<keyword evidence="2" id="KW-0560">Oxidoreductase</keyword>
<dbReference type="GO" id="GO:0033711">
    <property type="term" value="F:4-phosphoerythronate dehydrogenase activity"/>
    <property type="evidence" value="ECO:0007669"/>
    <property type="project" value="UniProtKB-EC"/>
</dbReference>
<accession>A0ABT7N6E0</accession>
<organism evidence="2 3">
    <name type="scientific">Variovorax dokdonensis</name>
    <dbReference type="NCBI Taxonomy" id="344883"/>
    <lineage>
        <taxon>Bacteria</taxon>
        <taxon>Pseudomonadati</taxon>
        <taxon>Pseudomonadota</taxon>
        <taxon>Betaproteobacteria</taxon>
        <taxon>Burkholderiales</taxon>
        <taxon>Comamonadaceae</taxon>
        <taxon>Variovorax</taxon>
    </lineage>
</organism>
<sequence length="315" mass="34867">MPAFQTPLGALPSRFRRERVLVVGCGDVGLRAARILRGRVSLLALTSQHARAEELRAAGITPLIGNLDEPGHIARLAGIATRVLHLAPPPRVEGAAHSGAWWRDARTTALVRALQRRSLPQALVYGSTSGVYGDCNGAWVAELHALRPATPRAHRRVDAERAVRWLGRSGTQVRILRIPGIYAPDRQGGTPRERLLRGTPALREQDDAYSNHIHADDLARACVIALWRGGAPRAFHVSDDGPMKMGDYFDLAADLYGLPRPDRISREEAQAQLPSQLLSFMGESRRLDNTRLKRELRMRLRYPTVREGLRVDEPG</sequence>
<dbReference type="InterPro" id="IPR036291">
    <property type="entry name" value="NAD(P)-bd_dom_sf"/>
</dbReference>
<evidence type="ECO:0000259" key="1">
    <source>
        <dbReference type="Pfam" id="PF01370"/>
    </source>
</evidence>
<comment type="caution">
    <text evidence="2">The sequence shown here is derived from an EMBL/GenBank/DDBJ whole genome shotgun (WGS) entry which is preliminary data.</text>
</comment>
<dbReference type="Proteomes" id="UP001174908">
    <property type="component" value="Unassembled WGS sequence"/>
</dbReference>
<dbReference type="RefSeq" id="WP_286658598.1">
    <property type="nucleotide sequence ID" value="NZ_JASZYV010000001.1"/>
</dbReference>
<dbReference type="PANTHER" id="PTHR48079">
    <property type="entry name" value="PROTEIN YEEZ"/>
    <property type="match status" value="1"/>
</dbReference>